<dbReference type="Proteomes" id="UP000053707">
    <property type="component" value="Unassembled WGS sequence"/>
</dbReference>
<dbReference type="EMBL" id="LQIR01000056">
    <property type="protein sequence ID" value="KUI09185.1"/>
    <property type="molecule type" value="Genomic_DNA"/>
</dbReference>
<name>A0A117JHT1_9MYCO</name>
<organism evidence="3 4">
    <name type="scientific">Mycobacterium lehmannii</name>
    <dbReference type="NCBI Taxonomy" id="2048550"/>
    <lineage>
        <taxon>Bacteria</taxon>
        <taxon>Bacillati</taxon>
        <taxon>Actinomycetota</taxon>
        <taxon>Actinomycetes</taxon>
        <taxon>Mycobacteriales</taxon>
        <taxon>Mycobacteriaceae</taxon>
        <taxon>Mycobacterium</taxon>
    </lineage>
</organism>
<evidence type="ECO:0000313" key="3">
    <source>
        <dbReference type="EMBL" id="KUI09185.1"/>
    </source>
</evidence>
<comment type="caution">
    <text evidence="3">The sequence shown here is derived from an EMBL/GenBank/DDBJ whole genome shotgun (WGS) entry which is preliminary data.</text>
</comment>
<keyword evidence="2" id="KW-0732">Signal</keyword>
<evidence type="ECO:0000313" key="4">
    <source>
        <dbReference type="Proteomes" id="UP000053707"/>
    </source>
</evidence>
<proteinExistence type="predicted"/>
<feature type="region of interest" description="Disordered" evidence="1">
    <location>
        <begin position="26"/>
        <end position="47"/>
    </location>
</feature>
<evidence type="ECO:0000256" key="2">
    <source>
        <dbReference type="SAM" id="SignalP"/>
    </source>
</evidence>
<sequence>MRTTLRYLAPLIAVGGIAAALAAASPAAAEPAPAPNPTLPQCVDTGGAQAIGGSTTECASPGNVSIDATPAQQEYVGPWGSMWEGDGFFFP</sequence>
<gene>
    <name evidence="3" type="ORF">AU192_17300</name>
</gene>
<dbReference type="AlphaFoldDB" id="A0A117JHT1"/>
<evidence type="ECO:0000256" key="1">
    <source>
        <dbReference type="SAM" id="MobiDB-lite"/>
    </source>
</evidence>
<protein>
    <submittedName>
        <fullName evidence="3">Uncharacterized protein</fullName>
    </submittedName>
</protein>
<accession>A0A117JHT1</accession>
<dbReference type="RefSeq" id="WP_064399461.1">
    <property type="nucleotide sequence ID" value="NZ_LQIR01000056.1"/>
</dbReference>
<feature type="chain" id="PRO_5039727847" evidence="2">
    <location>
        <begin position="23"/>
        <end position="91"/>
    </location>
</feature>
<feature type="signal peptide" evidence="2">
    <location>
        <begin position="1"/>
        <end position="22"/>
    </location>
</feature>
<keyword evidence="4" id="KW-1185">Reference proteome</keyword>
<reference evidence="3 4" key="1">
    <citation type="submission" date="2016-01" db="EMBL/GenBank/DDBJ databases">
        <authorList>
            <consortium name="TB Trials Study Group"/>
            <person name="Sutton G."/>
            <person name="Brinkac L."/>
            <person name="Sanka R."/>
            <person name="Adams M."/>
            <person name="Lau E.L."/>
            <person name="Macaden R."/>
            <person name="Grewal H.M.S."/>
        </authorList>
    </citation>
    <scope>NUCLEOTIDE SEQUENCE [LARGE SCALE GENOMIC DNA]</scope>
    <source>
        <strain evidence="3 4">IS-1744</strain>
    </source>
</reference>